<dbReference type="InterPro" id="IPR020845">
    <property type="entry name" value="AMP-binding_CS"/>
</dbReference>
<evidence type="ECO:0000256" key="1">
    <source>
        <dbReference type="ARBA" id="ARBA00022450"/>
    </source>
</evidence>
<dbReference type="InterPro" id="IPR020806">
    <property type="entry name" value="PKS_PP-bd"/>
</dbReference>
<evidence type="ECO:0000313" key="5">
    <source>
        <dbReference type="Proteomes" id="UP001222325"/>
    </source>
</evidence>
<dbReference type="InterPro" id="IPR036736">
    <property type="entry name" value="ACP-like_sf"/>
</dbReference>
<dbReference type="InterPro" id="IPR051414">
    <property type="entry name" value="Adenylate-forming_Reductase"/>
</dbReference>
<keyword evidence="1" id="KW-0596">Phosphopantetheine</keyword>
<dbReference type="SMART" id="SM00823">
    <property type="entry name" value="PKS_PP"/>
    <property type="match status" value="1"/>
</dbReference>
<reference evidence="4" key="1">
    <citation type="submission" date="2023-03" db="EMBL/GenBank/DDBJ databases">
        <title>Massive genome expansion in bonnet fungi (Mycena s.s.) driven by repeated elements and novel gene families across ecological guilds.</title>
        <authorList>
            <consortium name="Lawrence Berkeley National Laboratory"/>
            <person name="Harder C.B."/>
            <person name="Miyauchi S."/>
            <person name="Viragh M."/>
            <person name="Kuo A."/>
            <person name="Thoen E."/>
            <person name="Andreopoulos B."/>
            <person name="Lu D."/>
            <person name="Skrede I."/>
            <person name="Drula E."/>
            <person name="Henrissat B."/>
            <person name="Morin E."/>
            <person name="Kohler A."/>
            <person name="Barry K."/>
            <person name="LaButti K."/>
            <person name="Morin E."/>
            <person name="Salamov A."/>
            <person name="Lipzen A."/>
            <person name="Mereny Z."/>
            <person name="Hegedus B."/>
            <person name="Baldrian P."/>
            <person name="Stursova M."/>
            <person name="Weitz H."/>
            <person name="Taylor A."/>
            <person name="Grigoriev I.V."/>
            <person name="Nagy L.G."/>
            <person name="Martin F."/>
            <person name="Kauserud H."/>
        </authorList>
    </citation>
    <scope>NUCLEOTIDE SEQUENCE</scope>
    <source>
        <strain evidence="4">CBHHK173m</strain>
    </source>
</reference>
<dbReference type="PROSITE" id="PS00455">
    <property type="entry name" value="AMP_BINDING"/>
    <property type="match status" value="1"/>
</dbReference>
<organism evidence="4 5">
    <name type="scientific">Mycena belliarum</name>
    <dbReference type="NCBI Taxonomy" id="1033014"/>
    <lineage>
        <taxon>Eukaryota</taxon>
        <taxon>Fungi</taxon>
        <taxon>Dikarya</taxon>
        <taxon>Basidiomycota</taxon>
        <taxon>Agaricomycotina</taxon>
        <taxon>Agaricomycetes</taxon>
        <taxon>Agaricomycetidae</taxon>
        <taxon>Agaricales</taxon>
        <taxon>Marasmiineae</taxon>
        <taxon>Mycenaceae</taxon>
        <taxon>Mycena</taxon>
    </lineage>
</organism>
<feature type="domain" description="Carrier" evidence="3">
    <location>
        <begin position="553"/>
        <end position="632"/>
    </location>
</feature>
<keyword evidence="2" id="KW-0597">Phosphoprotein</keyword>
<dbReference type="InterPro" id="IPR000873">
    <property type="entry name" value="AMP-dep_synth/lig_dom"/>
</dbReference>
<comment type="caution">
    <text evidence="4">The sequence shown here is derived from an EMBL/GenBank/DDBJ whole genome shotgun (WGS) entry which is preliminary data.</text>
</comment>
<dbReference type="PROSITE" id="PS00012">
    <property type="entry name" value="PHOSPHOPANTETHEINE"/>
    <property type="match status" value="1"/>
</dbReference>
<dbReference type="Pfam" id="PF07993">
    <property type="entry name" value="NAD_binding_4"/>
    <property type="match status" value="1"/>
</dbReference>
<dbReference type="PANTHER" id="PTHR43439:SF2">
    <property type="entry name" value="ENZYME, PUTATIVE (JCVI)-RELATED"/>
    <property type="match status" value="1"/>
</dbReference>
<dbReference type="SUPFAM" id="SSF51735">
    <property type="entry name" value="NAD(P)-binding Rossmann-fold domains"/>
    <property type="match status" value="1"/>
</dbReference>
<protein>
    <submittedName>
        <fullName evidence="4">Acetyl-CoA synthetase-like protein</fullName>
    </submittedName>
</protein>
<dbReference type="Gene3D" id="3.40.50.12780">
    <property type="entry name" value="N-terminal domain of ligase-like"/>
    <property type="match status" value="2"/>
</dbReference>
<dbReference type="Pfam" id="PF00550">
    <property type="entry name" value="PP-binding"/>
    <property type="match status" value="1"/>
</dbReference>
<dbReference type="GO" id="GO:0031177">
    <property type="term" value="F:phosphopantetheine binding"/>
    <property type="evidence" value="ECO:0007669"/>
    <property type="project" value="InterPro"/>
</dbReference>
<dbReference type="Gene3D" id="3.40.50.720">
    <property type="entry name" value="NAD(P)-binding Rossmann-like Domain"/>
    <property type="match status" value="1"/>
</dbReference>
<dbReference type="InterPro" id="IPR036291">
    <property type="entry name" value="NAD(P)-bd_dom_sf"/>
</dbReference>
<dbReference type="AlphaFoldDB" id="A0AAD6U9B4"/>
<dbReference type="InterPro" id="IPR009081">
    <property type="entry name" value="PP-bd_ACP"/>
</dbReference>
<gene>
    <name evidence="4" type="ORF">B0H15DRAFT_777477</name>
</gene>
<evidence type="ECO:0000259" key="3">
    <source>
        <dbReference type="PROSITE" id="PS50075"/>
    </source>
</evidence>
<dbReference type="Proteomes" id="UP001222325">
    <property type="component" value="Unassembled WGS sequence"/>
</dbReference>
<accession>A0AAD6U9B4</accession>
<sequence length="1032" mass="113857">MPRTSIPELDTLLPLPDNLLRLARADPARKLGFIIDDGQTGVQPVLSQINWRQALVDIRQRADELVAASGHPARSLGEEIFVVGLLLRSGYNYFVTLTAAIMLRWTPLVLSPRNSASGTIHLMQSAQSTCLIVDSELFSFANNLKGPSFLIVKVEDSPRRDDADLLDPSPNLWADYKTADTDTLAMEARTGLLAFLHTSGSTGHPKIVPWTHQWILNISSSIGFLLTYVYSAGLAARVHFINLRQPPTSAVVLQHLALHRDQRVEMLLPPSILEDMVNGERREKSLEILKRAAIVLTGGAPLRQDVGDFLRSNGVGLQNLVGMSETGPLANFVLSKEPADWQYVELNAMYGYFFKPVGSGGNEREMIVLPNEITPCVMNHTDPEGFATGDLWQQHPDPKKYHLWKPAGRMGDVTVLSNGEKTDNKQLETLLCGSPLVSAAVIFGVGRFMNGVIVWPSTPLASYAPDAVDDYLDTVWPHITENVNAVVPQHSRLIRPLVLVAVPEKPFVLTDKQSINRKVTLNFYMDQIEAAYKRIEEDGYEEVPLPSLGPTSHNMESTTSYVQAVVCKVLQRDIPLDEDLFDAGLDSLLAMRIRASLMAALKRSSKTASVPRNIVYALPTQRGLAQYLQRALSSAELSVDDQSALDVAAAINDAIERYTAEFPAHQPTLEAPKLDGEVYAVTGTTGSLGSFFVSLLLSKSDVRKIYLLNRKTESQTVEERHQRAFQSRGLDYDLLTQGVREGRVVHLEVALAQEYLGLRREIYDGMRAELTRVVHCAWLLNFNLILPSFKTHMQGVRNLVDLALASPLPTPPHLTFLSSVAVVAGWSGPAPEASLDTPATCLDQGYAHSKYVAEKIIECAVGSCPILEATIIRSGQLAGAEGTGAWSPTEHVPILIKSCVDFGLVPDGLPAVRWLPVNVAAQVVYKEILSARHRRLMFYNLENAIPTPWSQVARTLSRIYDIPIVSAAQWLEQVRMHADHHANKLLPFFEEYVKGNGMPALQLDHARDAAGALVDYAVDDELIGLYARYACR</sequence>
<name>A0AAD6U9B4_9AGAR</name>
<dbReference type="SUPFAM" id="SSF56801">
    <property type="entry name" value="Acetyl-CoA synthetase-like"/>
    <property type="match status" value="1"/>
</dbReference>
<dbReference type="InterPro" id="IPR042099">
    <property type="entry name" value="ANL_N_sf"/>
</dbReference>
<dbReference type="InterPro" id="IPR013120">
    <property type="entry name" value="FAR_NAD-bd"/>
</dbReference>
<dbReference type="Gene3D" id="1.10.1200.10">
    <property type="entry name" value="ACP-like"/>
    <property type="match status" value="1"/>
</dbReference>
<dbReference type="Pfam" id="PF23562">
    <property type="entry name" value="AMP-binding_C_3"/>
    <property type="match status" value="1"/>
</dbReference>
<evidence type="ECO:0000313" key="4">
    <source>
        <dbReference type="EMBL" id="KAJ7092499.1"/>
    </source>
</evidence>
<dbReference type="Pfam" id="PF00501">
    <property type="entry name" value="AMP-binding"/>
    <property type="match status" value="1"/>
</dbReference>
<dbReference type="PROSITE" id="PS50075">
    <property type="entry name" value="CARRIER"/>
    <property type="match status" value="1"/>
</dbReference>
<proteinExistence type="predicted"/>
<evidence type="ECO:0000256" key="2">
    <source>
        <dbReference type="ARBA" id="ARBA00022553"/>
    </source>
</evidence>
<keyword evidence="5" id="KW-1185">Reference proteome</keyword>
<dbReference type="EMBL" id="JARJCN010000018">
    <property type="protein sequence ID" value="KAJ7092499.1"/>
    <property type="molecule type" value="Genomic_DNA"/>
</dbReference>
<dbReference type="SUPFAM" id="SSF47336">
    <property type="entry name" value="ACP-like"/>
    <property type="match status" value="1"/>
</dbReference>
<dbReference type="PANTHER" id="PTHR43439">
    <property type="entry name" value="PHENYLACETATE-COENZYME A LIGASE"/>
    <property type="match status" value="1"/>
</dbReference>
<dbReference type="InterPro" id="IPR006162">
    <property type="entry name" value="Ppantetheine_attach_site"/>
</dbReference>